<sequence length="92" mass="10632">MFRDRGTIFCKKGPRFSHRATDSFYPRADWMESVGPPLVPLTPIRGPVRSSFRRNFRGEGCGRRLFVQRPNRDSAIRHWSAVADPLMLVVPF</sequence>
<dbReference type="Proteomes" id="UP000287651">
    <property type="component" value="Unassembled WGS sequence"/>
</dbReference>
<proteinExistence type="predicted"/>
<gene>
    <name evidence="1" type="ORF">B296_00008928</name>
</gene>
<comment type="caution">
    <text evidence="1">The sequence shown here is derived from an EMBL/GenBank/DDBJ whole genome shotgun (WGS) entry which is preliminary data.</text>
</comment>
<evidence type="ECO:0000313" key="1">
    <source>
        <dbReference type="EMBL" id="RRT62399.1"/>
    </source>
</evidence>
<name>A0A426ZEL1_ENSVE</name>
<protein>
    <submittedName>
        <fullName evidence="1">Uncharacterized protein</fullName>
    </submittedName>
</protein>
<organism evidence="1 2">
    <name type="scientific">Ensete ventricosum</name>
    <name type="common">Abyssinian banana</name>
    <name type="synonym">Musa ensete</name>
    <dbReference type="NCBI Taxonomy" id="4639"/>
    <lineage>
        <taxon>Eukaryota</taxon>
        <taxon>Viridiplantae</taxon>
        <taxon>Streptophyta</taxon>
        <taxon>Embryophyta</taxon>
        <taxon>Tracheophyta</taxon>
        <taxon>Spermatophyta</taxon>
        <taxon>Magnoliopsida</taxon>
        <taxon>Liliopsida</taxon>
        <taxon>Zingiberales</taxon>
        <taxon>Musaceae</taxon>
        <taxon>Ensete</taxon>
    </lineage>
</organism>
<dbReference type="AlphaFoldDB" id="A0A426ZEL1"/>
<dbReference type="EMBL" id="AMZH03007003">
    <property type="protein sequence ID" value="RRT62399.1"/>
    <property type="molecule type" value="Genomic_DNA"/>
</dbReference>
<reference evidence="1 2" key="1">
    <citation type="journal article" date="2014" name="Agronomy (Basel)">
        <title>A Draft Genome Sequence for Ensete ventricosum, the Drought-Tolerant Tree Against Hunger.</title>
        <authorList>
            <person name="Harrison J."/>
            <person name="Moore K.A."/>
            <person name="Paszkiewicz K."/>
            <person name="Jones T."/>
            <person name="Grant M."/>
            <person name="Ambacheew D."/>
            <person name="Muzemil S."/>
            <person name="Studholme D.J."/>
        </authorList>
    </citation>
    <scope>NUCLEOTIDE SEQUENCE [LARGE SCALE GENOMIC DNA]</scope>
</reference>
<accession>A0A426ZEL1</accession>
<evidence type="ECO:0000313" key="2">
    <source>
        <dbReference type="Proteomes" id="UP000287651"/>
    </source>
</evidence>